<gene>
    <name evidence="2" type="ORF">URODEC1_LOCUS100343</name>
</gene>
<dbReference type="Proteomes" id="UP001497457">
    <property type="component" value="Chromosome 5rd"/>
</dbReference>
<dbReference type="AlphaFoldDB" id="A0ABC9F0N7"/>
<dbReference type="SUPFAM" id="SSF52047">
    <property type="entry name" value="RNI-like"/>
    <property type="match status" value="1"/>
</dbReference>
<evidence type="ECO:0008006" key="4">
    <source>
        <dbReference type="Google" id="ProtNLM"/>
    </source>
</evidence>
<dbReference type="EMBL" id="OZ075115">
    <property type="protein sequence ID" value="CAL5066250.1"/>
    <property type="molecule type" value="Genomic_DNA"/>
</dbReference>
<name>A0ABC9F0N7_9POAL</name>
<dbReference type="InterPro" id="IPR053197">
    <property type="entry name" value="F-box_SCFL_complex_component"/>
</dbReference>
<sequence length="399" mass="44346">MGRRRRSKSNRKKAKTDAGSGDRLTALPLELRARIASLLHFRQIVQLSVLSRPWRHIHHHTPVVKLYLYDFPDEEDSILAARVTLARRAQDAAASSVDTLRLAFAADDPRMRRHAGRIVALADAREIRIHAPYHHDGPTREAWALDLPPAARELEVVARDHLAPAVAGGHGAAALSKLTLGGVVGREWPPLLPSLRSLDLDGVTVEAAFAPGSWCPRLEELDMFCTKIEHARVDIRLPLLRFMSLDEVDVSPHGKHGGGDAPPFGEVAIDAPALEELDVTCNSGSSHAGYRSFTLRAPRLRLLVWANQFAERVAIDVGRPGSVKFGTIQLSSIFWRGIERYREQMMRMLEGLLPDLPRESVADVARPYMTLEECDDSDDDEDETEEKLTCDIDALMRGI</sequence>
<reference evidence="3" key="1">
    <citation type="submission" date="2024-06" db="EMBL/GenBank/DDBJ databases">
        <authorList>
            <person name="Ryan C."/>
        </authorList>
    </citation>
    <scope>NUCLEOTIDE SEQUENCE [LARGE SCALE GENOMIC DNA]</scope>
</reference>
<accession>A0ABC9F0N7</accession>
<evidence type="ECO:0000313" key="3">
    <source>
        <dbReference type="Proteomes" id="UP001497457"/>
    </source>
</evidence>
<proteinExistence type="predicted"/>
<evidence type="ECO:0000256" key="1">
    <source>
        <dbReference type="SAM" id="MobiDB-lite"/>
    </source>
</evidence>
<feature type="compositionally biased region" description="Basic residues" evidence="1">
    <location>
        <begin position="1"/>
        <end position="14"/>
    </location>
</feature>
<dbReference type="InterPro" id="IPR036047">
    <property type="entry name" value="F-box-like_dom_sf"/>
</dbReference>
<evidence type="ECO:0000313" key="2">
    <source>
        <dbReference type="EMBL" id="CAL5066250.1"/>
    </source>
</evidence>
<reference evidence="2 3" key="2">
    <citation type="submission" date="2024-10" db="EMBL/GenBank/DDBJ databases">
        <authorList>
            <person name="Ryan C."/>
        </authorList>
    </citation>
    <scope>NUCLEOTIDE SEQUENCE [LARGE SCALE GENOMIC DNA]</scope>
</reference>
<organism evidence="2 3">
    <name type="scientific">Urochloa decumbens</name>
    <dbReference type="NCBI Taxonomy" id="240449"/>
    <lineage>
        <taxon>Eukaryota</taxon>
        <taxon>Viridiplantae</taxon>
        <taxon>Streptophyta</taxon>
        <taxon>Embryophyta</taxon>
        <taxon>Tracheophyta</taxon>
        <taxon>Spermatophyta</taxon>
        <taxon>Magnoliopsida</taxon>
        <taxon>Liliopsida</taxon>
        <taxon>Poales</taxon>
        <taxon>Poaceae</taxon>
        <taxon>PACMAD clade</taxon>
        <taxon>Panicoideae</taxon>
        <taxon>Panicodae</taxon>
        <taxon>Paniceae</taxon>
        <taxon>Melinidinae</taxon>
        <taxon>Urochloa</taxon>
    </lineage>
</organism>
<keyword evidence="3" id="KW-1185">Reference proteome</keyword>
<feature type="region of interest" description="Disordered" evidence="1">
    <location>
        <begin position="1"/>
        <end position="21"/>
    </location>
</feature>
<dbReference type="PANTHER" id="PTHR34223">
    <property type="entry name" value="OS11G0201299 PROTEIN"/>
    <property type="match status" value="1"/>
</dbReference>
<dbReference type="SUPFAM" id="SSF81383">
    <property type="entry name" value="F-box domain"/>
    <property type="match status" value="1"/>
</dbReference>
<protein>
    <recommendedName>
        <fullName evidence="4">F-box domain-containing protein</fullName>
    </recommendedName>
</protein>